<organism evidence="2 3">
    <name type="scientific">Bradyrhizobium japonicum</name>
    <dbReference type="NCBI Taxonomy" id="375"/>
    <lineage>
        <taxon>Bacteria</taxon>
        <taxon>Pseudomonadati</taxon>
        <taxon>Pseudomonadota</taxon>
        <taxon>Alphaproteobacteria</taxon>
        <taxon>Hyphomicrobiales</taxon>
        <taxon>Nitrobacteraceae</taxon>
        <taxon>Bradyrhizobium</taxon>
    </lineage>
</organism>
<dbReference type="InterPro" id="IPR012368">
    <property type="entry name" value="OxRdtase_Mopterin-bd_su_IorB"/>
</dbReference>
<name>A0A1Y2JN23_BRAJP</name>
<dbReference type="PIRSF" id="PIRSF036389">
    <property type="entry name" value="IOR_B"/>
    <property type="match status" value="1"/>
</dbReference>
<dbReference type="InterPro" id="IPR000674">
    <property type="entry name" value="Ald_Oxase/Xan_DH_a/b"/>
</dbReference>
<dbReference type="Gene3D" id="3.90.1170.50">
    <property type="entry name" value="Aldehyde oxidase/xanthine dehydrogenase, a/b hammerhead"/>
    <property type="match status" value="1"/>
</dbReference>
<gene>
    <name evidence="2" type="ORF">BSZ19_24630</name>
</gene>
<dbReference type="PANTHER" id="PTHR47495:SF2">
    <property type="entry name" value="ALDEHYDE DEHYDROGENASE"/>
    <property type="match status" value="1"/>
</dbReference>
<evidence type="ECO:0000313" key="2">
    <source>
        <dbReference type="EMBL" id="OSJ30402.1"/>
    </source>
</evidence>
<dbReference type="InterPro" id="IPR037165">
    <property type="entry name" value="AldOxase/xan_DH_Mopterin-bd_sf"/>
</dbReference>
<dbReference type="InterPro" id="IPR006311">
    <property type="entry name" value="TAT_signal"/>
</dbReference>
<dbReference type="PROSITE" id="PS51318">
    <property type="entry name" value="TAT"/>
    <property type="match status" value="1"/>
</dbReference>
<dbReference type="Pfam" id="PF20256">
    <property type="entry name" value="MoCoBD_2"/>
    <property type="match status" value="2"/>
</dbReference>
<sequence length="775" mass="83259">MRRSTPQWPATYVAAAPTCAFERPSSRPLPATLLPRGHDMNARVSRRHFLRIGAVGGALVLGFRLHAARGASAETSSAGFAQFTPNAFIRIDSEGRILLIVDKCEVGQGVYTSLPMLLAEELDAGLDQVAIEPSPPDEQLYADPILHLQATGNSTSVRSSWMELRRAGAAARQMLIAAAAAEWRVDPSQCRTERATVIDDSTRRQLGYGALAAAAARQPVPQDPQLKQAEQFKLIGKSPLRVDLPNKVDGTAQYGFDVRLPGMLFATVASSPTFGGKLDSLDDSPARSIKGVRNVVTIGGQSFDVGGYKLHLDDAVAVVAENTWAAQQGLAALEPAWDRGPNAHLGMDDVVHALEAASDRAGLVARHKGDVDKALSAAATRLEARNYMPFLAHAAMEPLSCVADVREDSCEIWTATQVQARAQGIAAQVAGLPPEKVTLHNLISGGAFGRRLELDGIALAVAISKRSGVPVKLVFTREQDIRHDLYRPFYHDRLRAGLDAGGRLVAWHHRIVGPSIFARWAPQAMRSDGLDPDAVDGAIQMPYAFPNLLVEYVREEPPAIPTAFWRGVGATHNAWVIESFVDEIAAVAKQDPVQFRRDLLGHAPRALAVINLAAEKGGWDKALPPRSGRGIALAYAFDTYLATVVEVTLSDAGLVALQRVVCAVDCGSVVHPDSAIAQIEGGALFGLSAALWNEVTVRNGRVEQGNFNDYRTIRIDETPEVEVHLVSSREAPGGLGETGTVPAAPALANAIFAATGYRVRQLPIIKSIEELKRRA</sequence>
<dbReference type="InterPro" id="IPR008274">
    <property type="entry name" value="AldOxase/xan_DH_MoCoBD1"/>
</dbReference>
<dbReference type="Pfam" id="PF02738">
    <property type="entry name" value="MoCoBD_1"/>
    <property type="match status" value="1"/>
</dbReference>
<dbReference type="Gene3D" id="3.30.365.10">
    <property type="entry name" value="Aldehyde oxidase/xanthine dehydrogenase, molybdopterin binding domain"/>
    <property type="match status" value="4"/>
</dbReference>
<comment type="caution">
    <text evidence="2">The sequence shown here is derived from an EMBL/GenBank/DDBJ whole genome shotgun (WGS) entry which is preliminary data.</text>
</comment>
<dbReference type="AlphaFoldDB" id="A0A1Y2JN23"/>
<evidence type="ECO:0000259" key="1">
    <source>
        <dbReference type="SMART" id="SM01008"/>
    </source>
</evidence>
<evidence type="ECO:0000313" key="3">
    <source>
        <dbReference type="Proteomes" id="UP000193335"/>
    </source>
</evidence>
<reference evidence="2 3" key="1">
    <citation type="submission" date="2017-03" db="EMBL/GenBank/DDBJ databases">
        <title>Whole genome sequences of fourteen strains of Bradyrhizobium canariense and one strain of Bradyrhizobium japonicum isolated from Lupinus (Papilionoideae: Genisteae) species in Algeria.</title>
        <authorList>
            <person name="Crovadore J."/>
            <person name="Chekireb D."/>
            <person name="Brachmann A."/>
            <person name="Chablais R."/>
            <person name="Cochard B."/>
            <person name="Lefort F."/>
        </authorList>
    </citation>
    <scope>NUCLEOTIDE SEQUENCE [LARGE SCALE GENOMIC DNA]</scope>
    <source>
        <strain evidence="2 3">UBMA197</strain>
    </source>
</reference>
<dbReference type="GO" id="GO:0016491">
    <property type="term" value="F:oxidoreductase activity"/>
    <property type="evidence" value="ECO:0007669"/>
    <property type="project" value="InterPro"/>
</dbReference>
<dbReference type="InterPro" id="IPR046867">
    <property type="entry name" value="AldOxase/xan_DH_MoCoBD2"/>
</dbReference>
<accession>A0A1Y2JN23</accession>
<dbReference type="SMART" id="SM01008">
    <property type="entry name" value="Ald_Xan_dh_C"/>
    <property type="match status" value="1"/>
</dbReference>
<dbReference type="PANTHER" id="PTHR47495">
    <property type="entry name" value="ALDEHYDE DEHYDROGENASE"/>
    <property type="match status" value="1"/>
</dbReference>
<dbReference type="InterPro" id="IPR052516">
    <property type="entry name" value="N-heterocyclic_Hydroxylase"/>
</dbReference>
<dbReference type="Proteomes" id="UP000193335">
    <property type="component" value="Unassembled WGS sequence"/>
</dbReference>
<feature type="domain" description="Aldehyde oxidase/xanthine dehydrogenase a/b hammerhead" evidence="1">
    <location>
        <begin position="249"/>
        <end position="341"/>
    </location>
</feature>
<protein>
    <submittedName>
        <fullName evidence="2">Aldehyde dehydrogenase</fullName>
    </submittedName>
</protein>
<dbReference type="SUPFAM" id="SSF56003">
    <property type="entry name" value="Molybdenum cofactor-binding domain"/>
    <property type="match status" value="2"/>
</dbReference>
<dbReference type="EMBL" id="NAFL01000261">
    <property type="protein sequence ID" value="OSJ30402.1"/>
    <property type="molecule type" value="Genomic_DNA"/>
</dbReference>
<proteinExistence type="predicted"/>